<protein>
    <submittedName>
        <fullName evidence="4">Uncharacterized protein</fullName>
    </submittedName>
</protein>
<feature type="compositionally biased region" description="Polar residues" evidence="3">
    <location>
        <begin position="248"/>
        <end position="257"/>
    </location>
</feature>
<feature type="region of interest" description="Disordered" evidence="3">
    <location>
        <begin position="166"/>
        <end position="191"/>
    </location>
</feature>
<evidence type="ECO:0000313" key="5">
    <source>
        <dbReference type="Proteomes" id="UP001266305"/>
    </source>
</evidence>
<organism evidence="4 5">
    <name type="scientific">Saguinus oedipus</name>
    <name type="common">Cotton-top tamarin</name>
    <name type="synonym">Oedipomidas oedipus</name>
    <dbReference type="NCBI Taxonomy" id="9490"/>
    <lineage>
        <taxon>Eukaryota</taxon>
        <taxon>Metazoa</taxon>
        <taxon>Chordata</taxon>
        <taxon>Craniata</taxon>
        <taxon>Vertebrata</taxon>
        <taxon>Euteleostomi</taxon>
        <taxon>Mammalia</taxon>
        <taxon>Eutheria</taxon>
        <taxon>Euarchontoglires</taxon>
        <taxon>Primates</taxon>
        <taxon>Haplorrhini</taxon>
        <taxon>Platyrrhini</taxon>
        <taxon>Cebidae</taxon>
        <taxon>Callitrichinae</taxon>
        <taxon>Saguinus</taxon>
    </lineage>
</organism>
<feature type="compositionally biased region" description="Basic and acidic residues" evidence="3">
    <location>
        <begin position="280"/>
        <end position="295"/>
    </location>
</feature>
<feature type="region of interest" description="Disordered" evidence="3">
    <location>
        <begin position="205"/>
        <end position="355"/>
    </location>
</feature>
<comment type="subcellular location">
    <subcellularLocation>
        <location evidence="1">Nucleus</location>
    </subcellularLocation>
</comment>
<dbReference type="EMBL" id="JASSZA010000006">
    <property type="protein sequence ID" value="KAK2107780.1"/>
    <property type="molecule type" value="Genomic_DNA"/>
</dbReference>
<gene>
    <name evidence="4" type="ORF">P7K49_012945</name>
</gene>
<name>A0ABQ9VEH7_SAGOE</name>
<reference evidence="4 5" key="1">
    <citation type="submission" date="2023-05" db="EMBL/GenBank/DDBJ databases">
        <title>B98-5 Cell Line De Novo Hybrid Assembly: An Optical Mapping Approach.</title>
        <authorList>
            <person name="Kananen K."/>
            <person name="Auerbach J.A."/>
            <person name="Kautto E."/>
            <person name="Blachly J.S."/>
        </authorList>
    </citation>
    <scope>NUCLEOTIDE SEQUENCE [LARGE SCALE GENOMIC DNA]</scope>
    <source>
        <strain evidence="4">B95-8</strain>
        <tissue evidence="4">Cell line</tissue>
    </source>
</reference>
<dbReference type="Proteomes" id="UP001266305">
    <property type="component" value="Unassembled WGS sequence"/>
</dbReference>
<keyword evidence="2" id="KW-0539">Nucleus</keyword>
<evidence type="ECO:0000313" key="4">
    <source>
        <dbReference type="EMBL" id="KAK2107780.1"/>
    </source>
</evidence>
<evidence type="ECO:0000256" key="2">
    <source>
        <dbReference type="ARBA" id="ARBA00023242"/>
    </source>
</evidence>
<keyword evidence="5" id="KW-1185">Reference proteome</keyword>
<dbReference type="InterPro" id="IPR007015">
    <property type="entry name" value="DNA_pol_V/MYBBP1A"/>
</dbReference>
<accession>A0ABQ9VEH7</accession>
<feature type="compositionally biased region" description="Polar residues" evidence="3">
    <location>
        <begin position="173"/>
        <end position="182"/>
    </location>
</feature>
<dbReference type="PANTHER" id="PTHR13213">
    <property type="entry name" value="MYB-BINDING PROTEIN 1A FAMILY MEMBER"/>
    <property type="match status" value="1"/>
</dbReference>
<evidence type="ECO:0000256" key="1">
    <source>
        <dbReference type="ARBA" id="ARBA00004123"/>
    </source>
</evidence>
<sequence length="355" mass="38865">MPSRPSHPPQPLIPNVLRLQAPTFTQPQAQACLLLQKTLSMWEVRSCFQDPKWKQLIGQVLTKVMEALVSPLEYLSLATPPQNLHTLREAQTKAEHQQALSSLELLNTVFRTCKHEKLTWDLTVLLGVQQGQQQGLQQGAHSTSSNCLLDLYWKAMKTLGVQHPKLEKDTKEIPSTTQSSISRKQKKKGFLPETIARNTCQRMAHLQPPAGASPPGTCSKRNRMKAKVPAQANGIPTTKGPSPGAPTLSPNSPAKSTKLQKKNQKLSQVNGAPRSPTKPAGEKQHHEAITKKGVLDKSPPSTLAQKMARPPLIIRSPSLLQSGTKKKTQLRKAGKPSAGHPQPPSARDSCFSTMI</sequence>
<comment type="caution">
    <text evidence="4">The sequence shown here is derived from an EMBL/GenBank/DDBJ whole genome shotgun (WGS) entry which is preliminary data.</text>
</comment>
<dbReference type="PANTHER" id="PTHR13213:SF2">
    <property type="entry name" value="MYB-BINDING PROTEIN 1A"/>
    <property type="match status" value="1"/>
</dbReference>
<proteinExistence type="predicted"/>
<evidence type="ECO:0000256" key="3">
    <source>
        <dbReference type="SAM" id="MobiDB-lite"/>
    </source>
</evidence>
<feature type="compositionally biased region" description="Basic residues" evidence="3">
    <location>
        <begin position="324"/>
        <end position="334"/>
    </location>
</feature>